<evidence type="ECO:0000313" key="3">
    <source>
        <dbReference type="Proteomes" id="UP001182556"/>
    </source>
</evidence>
<reference evidence="2" key="1">
    <citation type="submission" date="2023-02" db="EMBL/GenBank/DDBJ databases">
        <title>Identification and recombinant expression of a fungal hydrolase from Papiliotrema laurentii that hydrolyzes apple cutin and clears colloidal polyester polyurethane.</title>
        <authorList>
            <consortium name="DOE Joint Genome Institute"/>
            <person name="Roman V.A."/>
            <person name="Bojanowski C."/>
            <person name="Crable B.R."/>
            <person name="Wagner D.N."/>
            <person name="Hung C.S."/>
            <person name="Nadeau L.J."/>
            <person name="Schratz L."/>
            <person name="Haridas S."/>
            <person name="Pangilinan J."/>
            <person name="Lipzen A."/>
            <person name="Na H."/>
            <person name="Yan M."/>
            <person name="Ng V."/>
            <person name="Grigoriev I.V."/>
            <person name="Spatafora J.W."/>
            <person name="Barlow D."/>
            <person name="Biffinger J."/>
            <person name="Kelley-Loughnane N."/>
            <person name="Varaljay V.A."/>
            <person name="Crookes-Goodson W.J."/>
        </authorList>
    </citation>
    <scope>NUCLEOTIDE SEQUENCE</scope>
    <source>
        <strain evidence="2">5307AH</strain>
    </source>
</reference>
<comment type="caution">
    <text evidence="2">The sequence shown here is derived from an EMBL/GenBank/DDBJ whole genome shotgun (WGS) entry which is preliminary data.</text>
</comment>
<feature type="compositionally biased region" description="Polar residues" evidence="1">
    <location>
        <begin position="14"/>
        <end position="23"/>
    </location>
</feature>
<dbReference type="Gene3D" id="1.25.40.990">
    <property type="match status" value="1"/>
</dbReference>
<accession>A0AAD9L935</accession>
<sequence length="388" mass="42881">MQRYQPPHLRQRVAQEQRQSATVSSPALRGGPAPPGSSSRSSTLPSRRDWSTPARSNGFALASPASDLQPMRRTPVRDVDEMDMIQSVSRSGGDGAEGDALKDFAIQERYRRYIDERLDKHYATYSRSRTTAPPETAEEEIHSLGSIVLLFRKLREGVVASHRIDDFAVEVFESSARLSILARNTAQLLSSLSGLVPGLYSAVQGKGKAKASDNVDALTRGLSNLQVDETDRRAEFASILLLFHLTHTKSRQAFHSTLIELTSQTQRRVRSPFSQQTHSSPASEAPFISRSALQFALRADKVLAEGTFDPLAYFRLLSVDSAGSPYERAVLAWAASSVKERSWRMLSKAYMSANLEWVGRWGGCEAATSEAWVKENGGRVENGIVKLR</sequence>
<dbReference type="PANTHER" id="PTHR39398">
    <property type="entry name" value="YALI0F14311P"/>
    <property type="match status" value="1"/>
</dbReference>
<dbReference type="EMBL" id="JAODAN010000001">
    <property type="protein sequence ID" value="KAK1927668.1"/>
    <property type="molecule type" value="Genomic_DNA"/>
</dbReference>
<proteinExistence type="predicted"/>
<evidence type="ECO:0000256" key="1">
    <source>
        <dbReference type="SAM" id="MobiDB-lite"/>
    </source>
</evidence>
<dbReference type="PANTHER" id="PTHR39398:SF1">
    <property type="entry name" value="CSN8_PSMD8_EIF3K DOMAIN-CONTAINING PROTEIN"/>
    <property type="match status" value="1"/>
</dbReference>
<evidence type="ECO:0000313" key="2">
    <source>
        <dbReference type="EMBL" id="KAK1927668.1"/>
    </source>
</evidence>
<feature type="compositionally biased region" description="Low complexity" evidence="1">
    <location>
        <begin position="24"/>
        <end position="45"/>
    </location>
</feature>
<dbReference type="AlphaFoldDB" id="A0AAD9L935"/>
<feature type="region of interest" description="Disordered" evidence="1">
    <location>
        <begin position="1"/>
        <end position="81"/>
    </location>
</feature>
<organism evidence="2 3">
    <name type="scientific">Papiliotrema laurentii</name>
    <name type="common">Cryptococcus laurentii</name>
    <dbReference type="NCBI Taxonomy" id="5418"/>
    <lineage>
        <taxon>Eukaryota</taxon>
        <taxon>Fungi</taxon>
        <taxon>Dikarya</taxon>
        <taxon>Basidiomycota</taxon>
        <taxon>Agaricomycotina</taxon>
        <taxon>Tremellomycetes</taxon>
        <taxon>Tremellales</taxon>
        <taxon>Rhynchogastremaceae</taxon>
        <taxon>Papiliotrema</taxon>
    </lineage>
</organism>
<dbReference type="Proteomes" id="UP001182556">
    <property type="component" value="Unassembled WGS sequence"/>
</dbReference>
<gene>
    <name evidence="2" type="ORF">DB88DRAFT_478830</name>
</gene>
<name>A0AAD9L935_PAPLA</name>
<protein>
    <submittedName>
        <fullName evidence="2">Uncharacterized protein</fullName>
    </submittedName>
</protein>
<keyword evidence="3" id="KW-1185">Reference proteome</keyword>